<keyword evidence="3" id="KW-1185">Reference proteome</keyword>
<name>A0AA86QJ98_9EUKA</name>
<evidence type="ECO:0000313" key="1">
    <source>
        <dbReference type="EMBL" id="CAI9960421.1"/>
    </source>
</evidence>
<dbReference type="Proteomes" id="UP001642409">
    <property type="component" value="Unassembled WGS sequence"/>
</dbReference>
<comment type="caution">
    <text evidence="1">The sequence shown here is derived from an EMBL/GenBank/DDBJ whole genome shotgun (WGS) entry which is preliminary data.</text>
</comment>
<evidence type="ECO:0000313" key="3">
    <source>
        <dbReference type="Proteomes" id="UP001642409"/>
    </source>
</evidence>
<organism evidence="1">
    <name type="scientific">Hexamita inflata</name>
    <dbReference type="NCBI Taxonomy" id="28002"/>
    <lineage>
        <taxon>Eukaryota</taxon>
        <taxon>Metamonada</taxon>
        <taxon>Diplomonadida</taxon>
        <taxon>Hexamitidae</taxon>
        <taxon>Hexamitinae</taxon>
        <taxon>Hexamita</taxon>
    </lineage>
</organism>
<dbReference type="EMBL" id="CATOUU010000931">
    <property type="protein sequence ID" value="CAI9960421.1"/>
    <property type="molecule type" value="Genomic_DNA"/>
</dbReference>
<proteinExistence type="predicted"/>
<dbReference type="AlphaFoldDB" id="A0AA86QJ98"/>
<protein>
    <submittedName>
        <fullName evidence="2">Hypothetical_protein</fullName>
    </submittedName>
</protein>
<dbReference type="EMBL" id="CAXDID020000016">
    <property type="protein sequence ID" value="CAL5983807.1"/>
    <property type="molecule type" value="Genomic_DNA"/>
</dbReference>
<reference evidence="1" key="1">
    <citation type="submission" date="2023-06" db="EMBL/GenBank/DDBJ databases">
        <authorList>
            <person name="Kurt Z."/>
        </authorList>
    </citation>
    <scope>NUCLEOTIDE SEQUENCE</scope>
</reference>
<accession>A0AA86QJ98</accession>
<sequence length="535" mass="63071">MILEEYLKNKPGFTILALDEIQTIFYGFVDDQSYQIIANWIKNLAMLDTKCQVVVTGSSSVISLNCLLFSSMNSATLFQQALYISTDVQSAVEDVELTYKILTNIKLVQIGATQQHYLQLKNTQLPNLEKCINIMKHQLLHANCSFLVLCTKPMTIFQNQLQNHQQKYDEYQLCDSFNKIAKELLNKIMDTYNHDYENILSVKQNKNLALNQYINGLAIQPRLSQIKYYEKIDEKYYIGDMLFRKFYVNKVANDFDPVYGNWIECLQKFGECEIKVVDLSQQQAIDTLNKDLQNKFYNFVKQVEEPTNANKQSQIKAYHLFQKICSESDPYNMLQQSRHIVVHSQNYQCISAYVYKLYKEYFKKRLEDVIFTIKNFTSKWPQKQNYANKNVSKVEYLQSLDQQYMKICSQSSITSIQAVNIMYDSQIDQILMNQTLFEKNIDNYQNQKQNATHHQELQEKIKIQKQLDETTYQTLYQNLKQKLFIKSQNDNFLVFVTDNQYIIQQYAETNKLKYNSAAENIFIQQNQSIYDTYKP</sequence>
<gene>
    <name evidence="1" type="ORF">HINF_LOCUS48066</name>
    <name evidence="2" type="ORF">HINF_LOCUS7800</name>
</gene>
<evidence type="ECO:0000313" key="2">
    <source>
        <dbReference type="EMBL" id="CAL5983807.1"/>
    </source>
</evidence>
<reference evidence="2 3" key="2">
    <citation type="submission" date="2024-07" db="EMBL/GenBank/DDBJ databases">
        <authorList>
            <person name="Akdeniz Z."/>
        </authorList>
    </citation>
    <scope>NUCLEOTIDE SEQUENCE [LARGE SCALE GENOMIC DNA]</scope>
</reference>